<name>A0A6G1PGB9_CHAAH</name>
<accession>A0A6G1PGB9</accession>
<protein>
    <submittedName>
        <fullName evidence="1">Uncharacterized protein</fullName>
    </submittedName>
</protein>
<gene>
    <name evidence="1" type="ORF">EXN66_Car004905</name>
</gene>
<keyword evidence="2" id="KW-1185">Reference proteome</keyword>
<dbReference type="AlphaFoldDB" id="A0A6G1PGB9"/>
<proteinExistence type="predicted"/>
<evidence type="ECO:0000313" key="2">
    <source>
        <dbReference type="Proteomes" id="UP000503349"/>
    </source>
</evidence>
<dbReference type="Proteomes" id="UP000503349">
    <property type="component" value="Chromosome 4"/>
</dbReference>
<dbReference type="EMBL" id="CM015715">
    <property type="protein sequence ID" value="KAF3689233.1"/>
    <property type="molecule type" value="Genomic_DNA"/>
</dbReference>
<sequence length="49" mass="5558">MFTSHSTNSGDKEPWFRCVSSAVGVFNNLLMVFTVQRVCMVSVVHHRES</sequence>
<reference evidence="1 2" key="1">
    <citation type="submission" date="2019-02" db="EMBL/GenBank/DDBJ databases">
        <title>Opniocepnalus argus genome.</title>
        <authorList>
            <person name="Zhou C."/>
            <person name="Xiao S."/>
        </authorList>
    </citation>
    <scope>NUCLEOTIDE SEQUENCE [LARGE SCALE GENOMIC DNA]</scope>
    <source>
        <strain evidence="1">OARG1902GOOAL</strain>
        <tissue evidence="1">Muscle</tissue>
    </source>
</reference>
<organism evidence="1 2">
    <name type="scientific">Channa argus</name>
    <name type="common">Northern snakehead</name>
    <name type="synonym">Ophicephalus argus</name>
    <dbReference type="NCBI Taxonomy" id="215402"/>
    <lineage>
        <taxon>Eukaryota</taxon>
        <taxon>Metazoa</taxon>
        <taxon>Chordata</taxon>
        <taxon>Craniata</taxon>
        <taxon>Vertebrata</taxon>
        <taxon>Euteleostomi</taxon>
        <taxon>Actinopterygii</taxon>
        <taxon>Neopterygii</taxon>
        <taxon>Teleostei</taxon>
        <taxon>Neoteleostei</taxon>
        <taxon>Acanthomorphata</taxon>
        <taxon>Anabantaria</taxon>
        <taxon>Anabantiformes</taxon>
        <taxon>Channoidei</taxon>
        <taxon>Channidae</taxon>
        <taxon>Channa</taxon>
    </lineage>
</organism>
<reference evidence="2" key="2">
    <citation type="submission" date="2019-02" db="EMBL/GenBank/DDBJ databases">
        <title>Opniocepnalus argus Var Kimnra genome.</title>
        <authorList>
            <person name="Zhou C."/>
            <person name="Xiao S."/>
        </authorList>
    </citation>
    <scope>NUCLEOTIDE SEQUENCE [LARGE SCALE GENOMIC DNA]</scope>
</reference>
<evidence type="ECO:0000313" key="1">
    <source>
        <dbReference type="EMBL" id="KAF3689233.1"/>
    </source>
</evidence>